<evidence type="ECO:0000313" key="1">
    <source>
        <dbReference type="EMBL" id="GKX54241.1"/>
    </source>
</evidence>
<evidence type="ECO:0000313" key="2">
    <source>
        <dbReference type="Proteomes" id="UP001058124"/>
    </source>
</evidence>
<name>A0AAV5N0F5_9GAMM</name>
<dbReference type="EMBL" id="BRLH01000001">
    <property type="protein sequence ID" value="GKX54241.1"/>
    <property type="molecule type" value="Genomic_DNA"/>
</dbReference>
<keyword evidence="2" id="KW-1185">Reference proteome</keyword>
<gene>
    <name evidence="1" type="ORF">SOASR030_03530</name>
</gene>
<proteinExistence type="predicted"/>
<sequence>MANNFSLNDINFSGFSASESWAGYFEINKGFSFSLIEEAISLFEGFFKEKDEKIMVLTALSFDDRKEDDEETIRKYHSLYEQMKGKRLLLPMTEPYEDYLYGDSVLPADSLSISFIKNDFVEMSKLMMCHAGVIGEVCFYINPSLNIAVYPHDDVGFGCIGLNSEKSSCQEFLHYCSKSKNFNVFINNGEGLIKI</sequence>
<reference evidence="1" key="1">
    <citation type="submission" date="2022-06" db="EMBL/GenBank/DDBJ databases">
        <title>Draft genome sequences of Leminorella grimontii str. JCM5902.</title>
        <authorList>
            <person name="Wakabayashi Y."/>
            <person name="Kojima K."/>
        </authorList>
    </citation>
    <scope>NUCLEOTIDE SEQUENCE</scope>
    <source>
        <strain evidence="1">JCM 5902</strain>
    </source>
</reference>
<dbReference type="Proteomes" id="UP001058124">
    <property type="component" value="Unassembled WGS sequence"/>
</dbReference>
<organism evidence="1 2">
    <name type="scientific">Leminorella grimontii</name>
    <dbReference type="NCBI Taxonomy" id="82981"/>
    <lineage>
        <taxon>Bacteria</taxon>
        <taxon>Pseudomonadati</taxon>
        <taxon>Pseudomonadota</taxon>
        <taxon>Gammaproteobacteria</taxon>
        <taxon>Enterobacterales</taxon>
        <taxon>Budviciaceae</taxon>
        <taxon>Leminorella</taxon>
    </lineage>
</organism>
<protein>
    <submittedName>
        <fullName evidence="1">Uncharacterized protein</fullName>
    </submittedName>
</protein>
<dbReference type="AlphaFoldDB" id="A0AAV5N0F5"/>
<comment type="caution">
    <text evidence="1">The sequence shown here is derived from an EMBL/GenBank/DDBJ whole genome shotgun (WGS) entry which is preliminary data.</text>
</comment>
<accession>A0AAV5N0F5</accession>